<evidence type="ECO:0000256" key="8">
    <source>
        <dbReference type="ARBA" id="ARBA00023277"/>
    </source>
</evidence>
<evidence type="ECO:0000256" key="1">
    <source>
        <dbReference type="ARBA" id="ARBA00022679"/>
    </source>
</evidence>
<feature type="active site" description="Proton acceptor" evidence="9">
    <location>
        <position position="243"/>
    </location>
</feature>
<comment type="function">
    <text evidence="9">Catalyzes the phosphorylation of ribose at O-5 in a reaction requiring ATP and magnesium. The resulting D-ribose-5-phosphate can then be used either for sythesis of nucleotides, histidine, and tryptophan, or as a component of the pentose phosphate pathway.</text>
</comment>
<evidence type="ECO:0000256" key="4">
    <source>
        <dbReference type="ARBA" id="ARBA00022777"/>
    </source>
</evidence>
<feature type="binding site" evidence="9">
    <location>
        <begin position="9"/>
        <end position="11"/>
    </location>
    <ligand>
        <name>substrate</name>
    </ligand>
</feature>
<keyword evidence="6 9" id="KW-0460">Magnesium</keyword>
<comment type="caution">
    <text evidence="9">Lacks conserved residue(s) required for the propagation of feature annotation.</text>
</comment>
<dbReference type="Pfam" id="PF00294">
    <property type="entry name" value="PfkB"/>
    <property type="match status" value="1"/>
</dbReference>
<comment type="similarity">
    <text evidence="9">Belongs to the carbohydrate kinase PfkB family. Ribokinase subfamily.</text>
</comment>
<evidence type="ECO:0000313" key="11">
    <source>
        <dbReference type="EMBL" id="MCZ9293442.1"/>
    </source>
</evidence>
<comment type="activity regulation">
    <text evidence="9">Activated by a monovalent cation that binds near, but not in, the active site. The most likely occupant of the site in vivo is potassium. Ion binding induces a conformational change that may alter substrate affinity.</text>
</comment>
<dbReference type="InterPro" id="IPR002139">
    <property type="entry name" value="Ribo/fructo_kinase"/>
</dbReference>
<comment type="cofactor">
    <cofactor evidence="9">
        <name>Mg(2+)</name>
        <dbReference type="ChEBI" id="CHEBI:18420"/>
    </cofactor>
    <text evidence="9">Requires a divalent cation, most likely magnesium in vivo, as an electrophilic catalyst to aid phosphoryl group transfer. It is the chelate of the metal and the nucleotide that is the actual substrate.</text>
</comment>
<evidence type="ECO:0000313" key="12">
    <source>
        <dbReference type="Proteomes" id="UP001146468"/>
    </source>
</evidence>
<comment type="catalytic activity">
    <reaction evidence="9">
        <text>D-ribose + ATP = D-ribose 5-phosphate + ADP + H(+)</text>
        <dbReference type="Rhea" id="RHEA:13697"/>
        <dbReference type="ChEBI" id="CHEBI:15378"/>
        <dbReference type="ChEBI" id="CHEBI:30616"/>
        <dbReference type="ChEBI" id="CHEBI:47013"/>
        <dbReference type="ChEBI" id="CHEBI:78346"/>
        <dbReference type="ChEBI" id="CHEBI:456216"/>
        <dbReference type="EC" id="2.7.1.15"/>
    </reaction>
</comment>
<protein>
    <recommendedName>
        <fullName evidence="9">Ribokinase</fullName>
        <shortName evidence="9">RK</shortName>
        <ecNumber evidence="9">2.7.1.15</ecNumber>
    </recommendedName>
</protein>
<feature type="binding site" evidence="9">
    <location>
        <position position="178"/>
    </location>
    <ligand>
        <name>ATP</name>
        <dbReference type="ChEBI" id="CHEBI:30616"/>
    </ligand>
</feature>
<gene>
    <name evidence="9" type="primary">rbsK</name>
    <name evidence="11" type="ORF">L8U60_02915</name>
</gene>
<evidence type="ECO:0000256" key="9">
    <source>
        <dbReference type="HAMAP-Rule" id="MF_01987"/>
    </source>
</evidence>
<comment type="pathway">
    <text evidence="9">Carbohydrate metabolism; D-ribose degradation; D-ribose 5-phosphate from beta-D-ribopyranose: step 2/2.</text>
</comment>
<organism evidence="11 12">
    <name type="scientific">Corynebacterium meitnerae</name>
    <dbReference type="NCBI Taxonomy" id="2913498"/>
    <lineage>
        <taxon>Bacteria</taxon>
        <taxon>Bacillati</taxon>
        <taxon>Actinomycetota</taxon>
        <taxon>Actinomycetes</taxon>
        <taxon>Mycobacteriales</taxon>
        <taxon>Corynebacteriaceae</taxon>
        <taxon>Corynebacterium</taxon>
    </lineage>
</organism>
<dbReference type="Proteomes" id="UP001146468">
    <property type="component" value="Unassembled WGS sequence"/>
</dbReference>
<keyword evidence="8 9" id="KW-0119">Carbohydrate metabolism</keyword>
<dbReference type="GO" id="GO:0019303">
    <property type="term" value="P:D-ribose catabolic process"/>
    <property type="evidence" value="ECO:0007669"/>
    <property type="project" value="UniProtKB-UniRule"/>
</dbReference>
<keyword evidence="12" id="KW-1185">Reference proteome</keyword>
<dbReference type="HAMAP" id="MF_01987">
    <property type="entry name" value="Ribokinase"/>
    <property type="match status" value="1"/>
</dbReference>
<keyword evidence="1 9" id="KW-0808">Transferase</keyword>
<keyword evidence="9" id="KW-0963">Cytoplasm</keyword>
<name>A0A9X3LSI3_9CORY</name>
<dbReference type="RefSeq" id="WP_269964901.1">
    <property type="nucleotide sequence ID" value="NZ_JAKMUS010000003.1"/>
</dbReference>
<feature type="binding site" evidence="9">
    <location>
        <position position="273"/>
    </location>
    <ligand>
        <name>K(+)</name>
        <dbReference type="ChEBI" id="CHEBI:29103"/>
    </ligand>
</feature>
<proteinExistence type="inferred from homology"/>
<evidence type="ECO:0000256" key="5">
    <source>
        <dbReference type="ARBA" id="ARBA00022840"/>
    </source>
</evidence>
<dbReference type="PANTHER" id="PTHR10584">
    <property type="entry name" value="SUGAR KINASE"/>
    <property type="match status" value="1"/>
</dbReference>
<feature type="binding site" evidence="9">
    <location>
        <begin position="242"/>
        <end position="243"/>
    </location>
    <ligand>
        <name>ATP</name>
        <dbReference type="ChEBI" id="CHEBI:30616"/>
    </ligand>
</feature>
<feature type="binding site" evidence="9">
    <location>
        <position position="282"/>
    </location>
    <ligand>
        <name>K(+)</name>
        <dbReference type="ChEBI" id="CHEBI:29103"/>
    </ligand>
</feature>
<dbReference type="InterPro" id="IPR011611">
    <property type="entry name" value="PfkB_dom"/>
</dbReference>
<evidence type="ECO:0000256" key="6">
    <source>
        <dbReference type="ARBA" id="ARBA00022842"/>
    </source>
</evidence>
<comment type="subunit">
    <text evidence="9">Homodimer.</text>
</comment>
<comment type="caution">
    <text evidence="11">The sequence shown here is derived from an EMBL/GenBank/DDBJ whole genome shotgun (WGS) entry which is preliminary data.</text>
</comment>
<reference evidence="11" key="1">
    <citation type="submission" date="2022-02" db="EMBL/GenBank/DDBJ databases">
        <title>Corynebacterium sp. from urogenital microbiome.</title>
        <authorList>
            <person name="Cappelli E.A."/>
            <person name="Ribeiro T.G."/>
            <person name="Peixe L."/>
        </authorList>
    </citation>
    <scope>NUCLEOTIDE SEQUENCE</scope>
    <source>
        <strain evidence="11">C8Ua_172</strain>
    </source>
</reference>
<dbReference type="CDD" id="cd01174">
    <property type="entry name" value="ribokinase"/>
    <property type="match status" value="1"/>
</dbReference>
<dbReference type="GO" id="GO:0046872">
    <property type="term" value="F:metal ion binding"/>
    <property type="evidence" value="ECO:0007669"/>
    <property type="project" value="UniProtKB-KW"/>
</dbReference>
<dbReference type="Gene3D" id="3.40.1190.20">
    <property type="match status" value="1"/>
</dbReference>
<evidence type="ECO:0000256" key="2">
    <source>
        <dbReference type="ARBA" id="ARBA00022723"/>
    </source>
</evidence>
<dbReference type="SUPFAM" id="SSF53613">
    <property type="entry name" value="Ribokinase-like"/>
    <property type="match status" value="1"/>
</dbReference>
<feature type="binding site" evidence="9">
    <location>
        <position position="237"/>
    </location>
    <ligand>
        <name>K(+)</name>
        <dbReference type="ChEBI" id="CHEBI:29103"/>
    </ligand>
</feature>
<dbReference type="GO" id="GO:0004747">
    <property type="term" value="F:ribokinase activity"/>
    <property type="evidence" value="ECO:0007669"/>
    <property type="project" value="UniProtKB-UniRule"/>
</dbReference>
<dbReference type="GO" id="GO:0005829">
    <property type="term" value="C:cytosol"/>
    <property type="evidence" value="ECO:0007669"/>
    <property type="project" value="TreeGrafter"/>
</dbReference>
<dbReference type="PANTHER" id="PTHR10584:SF166">
    <property type="entry name" value="RIBOKINASE"/>
    <property type="match status" value="1"/>
</dbReference>
<dbReference type="EMBL" id="JAKMUS010000003">
    <property type="protein sequence ID" value="MCZ9293442.1"/>
    <property type="molecule type" value="Genomic_DNA"/>
</dbReference>
<feature type="binding site" evidence="9">
    <location>
        <begin position="37"/>
        <end position="41"/>
    </location>
    <ligand>
        <name>substrate</name>
    </ligand>
</feature>
<feature type="domain" description="Carbohydrate kinase PfkB" evidence="10">
    <location>
        <begin position="2"/>
        <end position="285"/>
    </location>
</feature>
<dbReference type="InterPro" id="IPR029056">
    <property type="entry name" value="Ribokinase-like"/>
</dbReference>
<keyword evidence="4 9" id="KW-0418">Kinase</keyword>
<feature type="binding site" evidence="9">
    <location>
        <position position="239"/>
    </location>
    <ligand>
        <name>K(+)</name>
        <dbReference type="ChEBI" id="CHEBI:29103"/>
    </ligand>
</feature>
<dbReference type="AlphaFoldDB" id="A0A9X3LSI3"/>
<dbReference type="GO" id="GO:0005524">
    <property type="term" value="F:ATP binding"/>
    <property type="evidence" value="ECO:0007669"/>
    <property type="project" value="UniProtKB-UniRule"/>
</dbReference>
<dbReference type="EC" id="2.7.1.15" evidence="9"/>
<keyword evidence="5 9" id="KW-0067">ATP-binding</keyword>
<dbReference type="PRINTS" id="PR00990">
    <property type="entry name" value="RIBOKINASE"/>
</dbReference>
<accession>A0A9X3LSI3</accession>
<sequence>MIVVAGSINADLTVNVARHPLPGETLLGTGGGITPGGKGANQAVAAARLGSPVALIGAVGKDANAAPATQLLADAGVDLCAVETLDDVTGLAVITVAEDGENTVMVIPGANAGVTVDKHAELIERAEILLLQGEIPAKSCERAVAIAQAAGVRVVVNLAPVIPVDPAVLFAANPLVLNEHEATLVAGQLGLEAPVTASDLVRAGVPSVVITYGADGATIADAQGSTHIPAASVKPVDTVGAGDAFTGALCHMLHERALLIDAARYASRVGAFAVTRPGAQPSYPWPEDELPELD</sequence>
<dbReference type="InterPro" id="IPR011877">
    <property type="entry name" value="Ribokinase"/>
</dbReference>
<keyword evidence="7 9" id="KW-0630">Potassium</keyword>
<comment type="subcellular location">
    <subcellularLocation>
        <location evidence="9">Cytoplasm</location>
    </subcellularLocation>
</comment>
<feature type="binding site" evidence="9">
    <location>
        <begin position="211"/>
        <end position="216"/>
    </location>
    <ligand>
        <name>ATP</name>
        <dbReference type="ChEBI" id="CHEBI:30616"/>
    </ligand>
</feature>
<evidence type="ECO:0000259" key="10">
    <source>
        <dbReference type="Pfam" id="PF00294"/>
    </source>
</evidence>
<feature type="binding site" evidence="9">
    <location>
        <position position="278"/>
    </location>
    <ligand>
        <name>K(+)</name>
        <dbReference type="ChEBI" id="CHEBI:29103"/>
    </ligand>
</feature>
<feature type="binding site" evidence="9">
    <location>
        <position position="276"/>
    </location>
    <ligand>
        <name>K(+)</name>
        <dbReference type="ChEBI" id="CHEBI:29103"/>
    </ligand>
</feature>
<feature type="binding site" evidence="9">
    <location>
        <position position="243"/>
    </location>
    <ligand>
        <name>substrate</name>
    </ligand>
</feature>
<evidence type="ECO:0000256" key="7">
    <source>
        <dbReference type="ARBA" id="ARBA00022958"/>
    </source>
</evidence>
<feature type="binding site" evidence="9">
    <location>
        <position position="134"/>
    </location>
    <ligand>
        <name>substrate</name>
    </ligand>
</feature>
<keyword evidence="3 9" id="KW-0547">Nucleotide-binding</keyword>
<keyword evidence="2 9" id="KW-0479">Metal-binding</keyword>
<evidence type="ECO:0000256" key="3">
    <source>
        <dbReference type="ARBA" id="ARBA00022741"/>
    </source>
</evidence>